<gene>
    <name evidence="2" type="ORF">NDU88_003372</name>
</gene>
<protein>
    <submittedName>
        <fullName evidence="2">Uncharacterized protein</fullName>
    </submittedName>
</protein>
<dbReference type="AlphaFoldDB" id="A0AAV7KWU0"/>
<dbReference type="Proteomes" id="UP001066276">
    <property type="component" value="Chromosome 12"/>
</dbReference>
<evidence type="ECO:0000313" key="3">
    <source>
        <dbReference type="Proteomes" id="UP001066276"/>
    </source>
</evidence>
<name>A0AAV7KWU0_PLEWA</name>
<feature type="compositionally biased region" description="Polar residues" evidence="1">
    <location>
        <begin position="18"/>
        <end position="29"/>
    </location>
</feature>
<keyword evidence="3" id="KW-1185">Reference proteome</keyword>
<evidence type="ECO:0000256" key="1">
    <source>
        <dbReference type="SAM" id="MobiDB-lite"/>
    </source>
</evidence>
<feature type="compositionally biased region" description="Basic residues" evidence="1">
    <location>
        <begin position="30"/>
        <end position="47"/>
    </location>
</feature>
<organism evidence="2 3">
    <name type="scientific">Pleurodeles waltl</name>
    <name type="common">Iberian ribbed newt</name>
    <dbReference type="NCBI Taxonomy" id="8319"/>
    <lineage>
        <taxon>Eukaryota</taxon>
        <taxon>Metazoa</taxon>
        <taxon>Chordata</taxon>
        <taxon>Craniata</taxon>
        <taxon>Vertebrata</taxon>
        <taxon>Euteleostomi</taxon>
        <taxon>Amphibia</taxon>
        <taxon>Batrachia</taxon>
        <taxon>Caudata</taxon>
        <taxon>Salamandroidea</taxon>
        <taxon>Salamandridae</taxon>
        <taxon>Pleurodelinae</taxon>
        <taxon>Pleurodeles</taxon>
    </lineage>
</organism>
<comment type="caution">
    <text evidence="2">The sequence shown here is derived from an EMBL/GenBank/DDBJ whole genome shotgun (WGS) entry which is preliminary data.</text>
</comment>
<dbReference type="EMBL" id="JANPWB010000016">
    <property type="protein sequence ID" value="KAJ1083212.1"/>
    <property type="molecule type" value="Genomic_DNA"/>
</dbReference>
<sequence>MEENGLWCGQDRGRGTAGEQSNASYTRQHPQPRRVKRNKAQIVRKKAGPTPQQALEGQNDAIQYAYSMQEINSSPRDATSSMVSTAASDSEGSLALFPAITPQLTQNF</sequence>
<proteinExistence type="predicted"/>
<reference evidence="2" key="1">
    <citation type="journal article" date="2022" name="bioRxiv">
        <title>Sequencing and chromosome-scale assembly of the giantPleurodeles waltlgenome.</title>
        <authorList>
            <person name="Brown T."/>
            <person name="Elewa A."/>
            <person name="Iarovenko S."/>
            <person name="Subramanian E."/>
            <person name="Araus A.J."/>
            <person name="Petzold A."/>
            <person name="Susuki M."/>
            <person name="Suzuki K.-i.T."/>
            <person name="Hayashi T."/>
            <person name="Toyoda A."/>
            <person name="Oliveira C."/>
            <person name="Osipova E."/>
            <person name="Leigh N.D."/>
            <person name="Simon A."/>
            <person name="Yun M.H."/>
        </authorList>
    </citation>
    <scope>NUCLEOTIDE SEQUENCE</scope>
    <source>
        <strain evidence="2">20211129_DDA</strain>
        <tissue evidence="2">Liver</tissue>
    </source>
</reference>
<evidence type="ECO:0000313" key="2">
    <source>
        <dbReference type="EMBL" id="KAJ1083212.1"/>
    </source>
</evidence>
<accession>A0AAV7KWU0</accession>
<feature type="region of interest" description="Disordered" evidence="1">
    <location>
        <begin position="1"/>
        <end position="58"/>
    </location>
</feature>